<gene>
    <name evidence="1" type="ORF">FPCIR_11431</name>
</gene>
<sequence>MMFNSLVTGSRAPRNNFNSERPLRLSLDEVTSEWLSEALGVAVKDFNISSTIHGTSSKVFADLAFGDGAETENPSRVVLKGGDSIPQLFGKDGSKLENPIQNIRLALPEPTSWGARFDEKIRPPVAKGLLDPDLIRKATGALAVEDRRKHGASLIDAYFEALHREGGPKLRREDLWDDYRRYSLQGFLWAMTPQTMQPNEVVFAMEERYST</sequence>
<dbReference type="Proteomes" id="UP000546213">
    <property type="component" value="Unassembled WGS sequence"/>
</dbReference>
<proteinExistence type="predicted"/>
<comment type="caution">
    <text evidence="1">The sequence shown here is derived from an EMBL/GenBank/DDBJ whole genome shotgun (WGS) entry which is preliminary data.</text>
</comment>
<evidence type="ECO:0000313" key="1">
    <source>
        <dbReference type="EMBL" id="KAF5578779.1"/>
    </source>
</evidence>
<evidence type="ECO:0000313" key="2">
    <source>
        <dbReference type="Proteomes" id="UP000546213"/>
    </source>
</evidence>
<name>A0A8H5KT86_9HYPO</name>
<keyword evidence="2" id="KW-1185">Reference proteome</keyword>
<protein>
    <submittedName>
        <fullName evidence="1">Uncharacterized protein</fullName>
    </submittedName>
</protein>
<organism evidence="1 2">
    <name type="scientific">Fusarium pseudocircinatum</name>
    <dbReference type="NCBI Taxonomy" id="56676"/>
    <lineage>
        <taxon>Eukaryota</taxon>
        <taxon>Fungi</taxon>
        <taxon>Dikarya</taxon>
        <taxon>Ascomycota</taxon>
        <taxon>Pezizomycotina</taxon>
        <taxon>Sordariomycetes</taxon>
        <taxon>Hypocreomycetidae</taxon>
        <taxon>Hypocreales</taxon>
        <taxon>Nectriaceae</taxon>
        <taxon>Fusarium</taxon>
        <taxon>Fusarium fujikuroi species complex</taxon>
    </lineage>
</organism>
<accession>A0A8H5KT86</accession>
<dbReference type="EMBL" id="JAAOAS010000349">
    <property type="protein sequence ID" value="KAF5578779.1"/>
    <property type="molecule type" value="Genomic_DNA"/>
</dbReference>
<dbReference type="OrthoDB" id="191037at2759"/>
<dbReference type="AlphaFoldDB" id="A0A8H5KT86"/>
<reference evidence="1 2" key="1">
    <citation type="submission" date="2020-05" db="EMBL/GenBank/DDBJ databases">
        <title>Identification and distribution of gene clusters putatively required for synthesis of sphingolipid metabolism inhibitors in phylogenetically diverse species of the filamentous fungus Fusarium.</title>
        <authorList>
            <person name="Kim H.-S."/>
            <person name="Busman M."/>
            <person name="Brown D.W."/>
            <person name="Divon H."/>
            <person name="Uhlig S."/>
            <person name="Proctor R.H."/>
        </authorList>
    </citation>
    <scope>NUCLEOTIDE SEQUENCE [LARGE SCALE GENOMIC DNA]</scope>
    <source>
        <strain evidence="1 2">NRRL 36939</strain>
    </source>
</reference>